<sequence>MSFCSNDETRRNMESIHKFFGRKNYHITDPSNKGYFEDKSLAFNIKTGVVFRDLKVKDDVNNKGVDVLGHLISVMSDDQKNTNLPQQLANLYNYLTISNNNDGTKEIT</sequence>
<organism evidence="1 2">
    <name type="scientific">Neocallimastix californiae</name>
    <dbReference type="NCBI Taxonomy" id="1754190"/>
    <lineage>
        <taxon>Eukaryota</taxon>
        <taxon>Fungi</taxon>
        <taxon>Fungi incertae sedis</taxon>
        <taxon>Chytridiomycota</taxon>
        <taxon>Chytridiomycota incertae sedis</taxon>
        <taxon>Neocallimastigomycetes</taxon>
        <taxon>Neocallimastigales</taxon>
        <taxon>Neocallimastigaceae</taxon>
        <taxon>Neocallimastix</taxon>
    </lineage>
</organism>
<reference evidence="1 2" key="1">
    <citation type="submission" date="2016-08" db="EMBL/GenBank/DDBJ databases">
        <title>A Parts List for Fungal Cellulosomes Revealed by Comparative Genomics.</title>
        <authorList>
            <consortium name="DOE Joint Genome Institute"/>
            <person name="Haitjema C.H."/>
            <person name="Gilmore S.P."/>
            <person name="Henske J.K."/>
            <person name="Solomon K.V."/>
            <person name="De Groot R."/>
            <person name="Kuo A."/>
            <person name="Mondo S.J."/>
            <person name="Salamov A.A."/>
            <person name="Labutti K."/>
            <person name="Zhao Z."/>
            <person name="Chiniquy J."/>
            <person name="Barry K."/>
            <person name="Brewer H.M."/>
            <person name="Purvine S.O."/>
            <person name="Wright A.T."/>
            <person name="Boxma B."/>
            <person name="Van Alen T."/>
            <person name="Hackstein J.H."/>
            <person name="Baker S.E."/>
            <person name="Grigoriev I.V."/>
            <person name="O'Malley M.A."/>
        </authorList>
    </citation>
    <scope>NUCLEOTIDE SEQUENCE [LARGE SCALE GENOMIC DNA]</scope>
    <source>
        <strain evidence="1 2">G1</strain>
    </source>
</reference>
<dbReference type="AlphaFoldDB" id="A0A1Y2AD88"/>
<dbReference type="EMBL" id="MCOG01000288">
    <property type="protein sequence ID" value="ORY20491.1"/>
    <property type="molecule type" value="Genomic_DNA"/>
</dbReference>
<evidence type="ECO:0000313" key="2">
    <source>
        <dbReference type="Proteomes" id="UP000193920"/>
    </source>
</evidence>
<evidence type="ECO:0000313" key="1">
    <source>
        <dbReference type="EMBL" id="ORY20491.1"/>
    </source>
</evidence>
<protein>
    <submittedName>
        <fullName evidence="1">Uncharacterized protein</fullName>
    </submittedName>
</protein>
<dbReference type="Proteomes" id="UP000193920">
    <property type="component" value="Unassembled WGS sequence"/>
</dbReference>
<comment type="caution">
    <text evidence="1">The sequence shown here is derived from an EMBL/GenBank/DDBJ whole genome shotgun (WGS) entry which is preliminary data.</text>
</comment>
<accession>A0A1Y2AD88</accession>
<proteinExistence type="predicted"/>
<keyword evidence="2" id="KW-1185">Reference proteome</keyword>
<gene>
    <name evidence="1" type="ORF">LY90DRAFT_516737</name>
</gene>
<name>A0A1Y2AD88_9FUNG</name>